<dbReference type="GO" id="GO:0016746">
    <property type="term" value="F:acyltransferase activity"/>
    <property type="evidence" value="ECO:0007669"/>
    <property type="project" value="UniProtKB-KW"/>
</dbReference>
<protein>
    <submittedName>
        <fullName evidence="5">GNAT family N-acetyltransferase</fullName>
        <ecNumber evidence="5">2.3.-.-</ecNumber>
    </submittedName>
</protein>
<accession>A0ABW5QMX7</accession>
<organism evidence="5 6">
    <name type="scientific">Devosia albogilva</name>
    <dbReference type="NCBI Taxonomy" id="429726"/>
    <lineage>
        <taxon>Bacteria</taxon>
        <taxon>Pseudomonadati</taxon>
        <taxon>Pseudomonadota</taxon>
        <taxon>Alphaproteobacteria</taxon>
        <taxon>Hyphomicrobiales</taxon>
        <taxon>Devosiaceae</taxon>
        <taxon>Devosia</taxon>
    </lineage>
</organism>
<sequence length="203" mass="23678">MLWPWSSPASLVVLRGPRMVLRLPRLADYDEWYDLRHRSRDFLRPFEPRWTEADLSRRAYSSRVRRAREEAEEGTDFSFFIYLTEGHAETLVGGVTLSNIRRRAAQFVTLGYWMGQSYAGKGIMTEAVGTCLPFVFDTLILHRVHAAFLPGNTASRRVLEKNGFVEEGFAEKYLQINGRWEDHVLFGLTRERWEAARYTRRAV</sequence>
<evidence type="ECO:0000313" key="5">
    <source>
        <dbReference type="EMBL" id="MFD2648669.1"/>
    </source>
</evidence>
<evidence type="ECO:0000256" key="3">
    <source>
        <dbReference type="ARBA" id="ARBA00038502"/>
    </source>
</evidence>
<dbReference type="PANTHER" id="PTHR43792">
    <property type="entry name" value="GNAT FAMILY, PUTATIVE (AFU_ORTHOLOGUE AFUA_3G00765)-RELATED-RELATED"/>
    <property type="match status" value="1"/>
</dbReference>
<keyword evidence="1 5" id="KW-0808">Transferase</keyword>
<comment type="caution">
    <text evidence="5">The sequence shown here is derived from an EMBL/GenBank/DDBJ whole genome shotgun (WGS) entry which is preliminary data.</text>
</comment>
<reference evidence="6" key="1">
    <citation type="journal article" date="2019" name="Int. J. Syst. Evol. Microbiol.">
        <title>The Global Catalogue of Microorganisms (GCM) 10K type strain sequencing project: providing services to taxonomists for standard genome sequencing and annotation.</title>
        <authorList>
            <consortium name="The Broad Institute Genomics Platform"/>
            <consortium name="The Broad Institute Genome Sequencing Center for Infectious Disease"/>
            <person name="Wu L."/>
            <person name="Ma J."/>
        </authorList>
    </citation>
    <scope>NUCLEOTIDE SEQUENCE [LARGE SCALE GENOMIC DNA]</scope>
    <source>
        <strain evidence="6">CCM 7427</strain>
    </source>
</reference>
<feature type="domain" description="N-acetyltransferase" evidence="4">
    <location>
        <begin position="19"/>
        <end position="191"/>
    </location>
</feature>
<evidence type="ECO:0000313" key="6">
    <source>
        <dbReference type="Proteomes" id="UP001597521"/>
    </source>
</evidence>
<dbReference type="PANTHER" id="PTHR43792:SF8">
    <property type="entry name" value="[RIBOSOMAL PROTEIN US5]-ALANINE N-ACETYLTRANSFERASE"/>
    <property type="match status" value="1"/>
</dbReference>
<proteinExistence type="inferred from homology"/>
<evidence type="ECO:0000259" key="4">
    <source>
        <dbReference type="PROSITE" id="PS51186"/>
    </source>
</evidence>
<comment type="similarity">
    <text evidence="3">Belongs to the acetyltransferase family. RimJ subfamily.</text>
</comment>
<dbReference type="EC" id="2.3.-.-" evidence="5"/>
<dbReference type="Gene3D" id="3.40.630.30">
    <property type="match status" value="1"/>
</dbReference>
<keyword evidence="6" id="KW-1185">Reference proteome</keyword>
<evidence type="ECO:0000256" key="2">
    <source>
        <dbReference type="ARBA" id="ARBA00023315"/>
    </source>
</evidence>
<dbReference type="Proteomes" id="UP001597521">
    <property type="component" value="Unassembled WGS sequence"/>
</dbReference>
<dbReference type="Pfam" id="PF13302">
    <property type="entry name" value="Acetyltransf_3"/>
    <property type="match status" value="1"/>
</dbReference>
<name>A0ABW5QMX7_9HYPH</name>
<dbReference type="SUPFAM" id="SSF55729">
    <property type="entry name" value="Acyl-CoA N-acyltransferases (Nat)"/>
    <property type="match status" value="1"/>
</dbReference>
<gene>
    <name evidence="5" type="ORF">ACFSX5_12790</name>
</gene>
<dbReference type="InterPro" id="IPR000182">
    <property type="entry name" value="GNAT_dom"/>
</dbReference>
<dbReference type="PROSITE" id="PS51186">
    <property type="entry name" value="GNAT"/>
    <property type="match status" value="1"/>
</dbReference>
<evidence type="ECO:0000256" key="1">
    <source>
        <dbReference type="ARBA" id="ARBA00022679"/>
    </source>
</evidence>
<dbReference type="InterPro" id="IPR051531">
    <property type="entry name" value="N-acetyltransferase"/>
</dbReference>
<dbReference type="InterPro" id="IPR016181">
    <property type="entry name" value="Acyl_CoA_acyltransferase"/>
</dbReference>
<dbReference type="RefSeq" id="WP_386833916.1">
    <property type="nucleotide sequence ID" value="NZ_JBHUNP010000001.1"/>
</dbReference>
<keyword evidence="2 5" id="KW-0012">Acyltransferase</keyword>
<dbReference type="EMBL" id="JBHUNP010000001">
    <property type="protein sequence ID" value="MFD2648669.1"/>
    <property type="molecule type" value="Genomic_DNA"/>
</dbReference>